<feature type="region of interest" description="Disordered" evidence="7">
    <location>
        <begin position="405"/>
        <end position="478"/>
    </location>
</feature>
<dbReference type="InterPro" id="IPR036638">
    <property type="entry name" value="HLH_DNA-bd_sf"/>
</dbReference>
<dbReference type="PANTHER" id="PTHR11969">
    <property type="entry name" value="MAX DIMERIZATION, MAD"/>
    <property type="match status" value="1"/>
</dbReference>
<evidence type="ECO:0000256" key="6">
    <source>
        <dbReference type="SAM" id="Coils"/>
    </source>
</evidence>
<dbReference type="Proteomes" id="UP000290572">
    <property type="component" value="Unassembled WGS sequence"/>
</dbReference>
<gene>
    <name evidence="9" type="ORF">ROHU_009801</name>
</gene>
<reference evidence="9 10" key="1">
    <citation type="submission" date="2018-03" db="EMBL/GenBank/DDBJ databases">
        <title>Draft genome sequence of Rohu Carp (Labeo rohita).</title>
        <authorList>
            <person name="Das P."/>
            <person name="Kushwaha B."/>
            <person name="Joshi C.G."/>
            <person name="Kumar D."/>
            <person name="Nagpure N.S."/>
            <person name="Sahoo L."/>
            <person name="Das S.P."/>
            <person name="Bit A."/>
            <person name="Patnaik S."/>
            <person name="Meher P.K."/>
            <person name="Jayasankar P."/>
            <person name="Koringa P.G."/>
            <person name="Patel N.V."/>
            <person name="Hinsu A.T."/>
            <person name="Kumar R."/>
            <person name="Pandey M."/>
            <person name="Agarwal S."/>
            <person name="Srivastava S."/>
            <person name="Singh M."/>
            <person name="Iquebal M.A."/>
            <person name="Jaiswal S."/>
            <person name="Angadi U.B."/>
            <person name="Kumar N."/>
            <person name="Raza M."/>
            <person name="Shah T.M."/>
            <person name="Rai A."/>
            <person name="Jena J.K."/>
        </authorList>
    </citation>
    <scope>NUCLEOTIDE SEQUENCE [LARGE SCALE GENOMIC DNA]</scope>
    <source>
        <strain evidence="9">DASCIFA01</strain>
        <tissue evidence="9">Testis</tissue>
    </source>
</reference>
<comment type="subcellular location">
    <subcellularLocation>
        <location evidence="1">Nucleus</location>
    </subcellularLocation>
</comment>
<feature type="domain" description="BHLH" evidence="8">
    <location>
        <begin position="199"/>
        <end position="250"/>
    </location>
</feature>
<evidence type="ECO:0000256" key="5">
    <source>
        <dbReference type="ARBA" id="ARBA00023242"/>
    </source>
</evidence>
<dbReference type="EMBL" id="QBIY01012991">
    <property type="protein sequence ID" value="RXN13251.1"/>
    <property type="molecule type" value="Genomic_DNA"/>
</dbReference>
<dbReference type="PANTHER" id="PTHR11969:SF99">
    <property type="entry name" value="MAX-BINDING PROTEIN MNT"/>
    <property type="match status" value="1"/>
</dbReference>
<evidence type="ECO:0000256" key="1">
    <source>
        <dbReference type="ARBA" id="ARBA00004123"/>
    </source>
</evidence>
<protein>
    <submittedName>
        <fullName evidence="9">Max-binding MNT-like protein</fullName>
    </submittedName>
</protein>
<feature type="region of interest" description="Disordered" evidence="7">
    <location>
        <begin position="322"/>
        <end position="343"/>
    </location>
</feature>
<dbReference type="SMART" id="SM00353">
    <property type="entry name" value="HLH"/>
    <property type="match status" value="1"/>
</dbReference>
<evidence type="ECO:0000256" key="7">
    <source>
        <dbReference type="SAM" id="MobiDB-lite"/>
    </source>
</evidence>
<evidence type="ECO:0000313" key="9">
    <source>
        <dbReference type="EMBL" id="RXN13251.1"/>
    </source>
</evidence>
<feature type="compositionally biased region" description="Polar residues" evidence="7">
    <location>
        <begin position="126"/>
        <end position="162"/>
    </location>
</feature>
<feature type="compositionally biased region" description="Basic and acidic residues" evidence="7">
    <location>
        <begin position="22"/>
        <end position="45"/>
    </location>
</feature>
<sequence length="671" mass="72078">MSIETLLEAAKFLELQALQQQKAREENELQERRRREQEAEKRRAEVNSNTQPIRMNHVTWVEESGPEHRHIPAPAQPPPPPPAMPITVIPIPVVSSTPPALPPPPTTALSPSAAPRLTPPRKDTHSLPNQQALHQRPLISSQVKAEPTSLSQSNGTKPAQQLQTYPGPIVAASQHALLPQPGPPSAQPSPAVRGSPPDDHRNLDGKKRPGGRAHLKECFETLKKNIPNVDEKKTSNLSVLRSALRYIQPWSLEAVVAQRVFRLSAGPWAEAGTRASPPRVCLCMRSVAQSSSCFSLPLCFFSSFPHSRVHHVPCRGHMSSEHMARRNRVTSPPGDGPPPAVVPAAARHTPVRVSARTLKRKEKDYEHEMERLAREKIALQQRLAELKNELSQRLDVMEIDRVLRQTVQPDDDQASTSTASEGEDNIDEDIEGETPSALPKVPAALQPDLKKPRPASSLITQPIPIQHKPSKTLPPIPSAQLSPIAAAAPITAPALTSTPAQAPNGPASAPAAQVVTPQTLPPAQTHIVTAASLQPSVIAHAGSASHASVIQTVNRVIQPGSKHVAHIAPSSSSSVQLAPGPQSISHITVAHLPAIYPQPVTVTQPAVMSHIAQTLSHAQMNGTAVTNAQAKQTPVGAQMVTHHPQLVGQTVLNPVTMVTMPSFPVSTLKLA</sequence>
<dbReference type="PROSITE" id="PS50888">
    <property type="entry name" value="BHLH"/>
    <property type="match status" value="1"/>
</dbReference>
<evidence type="ECO:0000256" key="2">
    <source>
        <dbReference type="ARBA" id="ARBA00023015"/>
    </source>
</evidence>
<dbReference type="GO" id="GO:0000981">
    <property type="term" value="F:DNA-binding transcription factor activity, RNA polymerase II-specific"/>
    <property type="evidence" value="ECO:0007669"/>
    <property type="project" value="TreeGrafter"/>
</dbReference>
<evidence type="ECO:0000256" key="3">
    <source>
        <dbReference type="ARBA" id="ARBA00023125"/>
    </source>
</evidence>
<evidence type="ECO:0000259" key="8">
    <source>
        <dbReference type="PROSITE" id="PS50888"/>
    </source>
</evidence>
<feature type="coiled-coil region" evidence="6">
    <location>
        <begin position="355"/>
        <end position="389"/>
    </location>
</feature>
<dbReference type="SUPFAM" id="SSF47459">
    <property type="entry name" value="HLH, helix-loop-helix DNA-binding domain"/>
    <property type="match status" value="1"/>
</dbReference>
<feature type="compositionally biased region" description="Low complexity" evidence="7">
    <location>
        <begin position="85"/>
        <end position="98"/>
    </location>
</feature>
<dbReference type="GO" id="GO:0046983">
    <property type="term" value="F:protein dimerization activity"/>
    <property type="evidence" value="ECO:0007669"/>
    <property type="project" value="InterPro"/>
</dbReference>
<keyword evidence="5" id="KW-0539">Nucleus</keyword>
<feature type="compositionally biased region" description="Basic and acidic residues" evidence="7">
    <location>
        <begin position="196"/>
        <end position="207"/>
    </location>
</feature>
<dbReference type="STRING" id="84645.A0A498LYD9"/>
<name>A0A498LYD9_LABRO</name>
<keyword evidence="4" id="KW-0804">Transcription</keyword>
<keyword evidence="10" id="KW-1185">Reference proteome</keyword>
<feature type="region of interest" description="Disordered" evidence="7">
    <location>
        <begin position="21"/>
        <end position="162"/>
    </location>
</feature>
<evidence type="ECO:0000313" key="10">
    <source>
        <dbReference type="Proteomes" id="UP000290572"/>
    </source>
</evidence>
<dbReference type="InterPro" id="IPR011598">
    <property type="entry name" value="bHLH_dom"/>
</dbReference>
<organism evidence="9 10">
    <name type="scientific">Labeo rohita</name>
    <name type="common">Indian major carp</name>
    <name type="synonym">Cyprinus rohita</name>
    <dbReference type="NCBI Taxonomy" id="84645"/>
    <lineage>
        <taxon>Eukaryota</taxon>
        <taxon>Metazoa</taxon>
        <taxon>Chordata</taxon>
        <taxon>Craniata</taxon>
        <taxon>Vertebrata</taxon>
        <taxon>Euteleostomi</taxon>
        <taxon>Actinopterygii</taxon>
        <taxon>Neopterygii</taxon>
        <taxon>Teleostei</taxon>
        <taxon>Ostariophysi</taxon>
        <taxon>Cypriniformes</taxon>
        <taxon>Cyprinidae</taxon>
        <taxon>Labeoninae</taxon>
        <taxon>Labeonini</taxon>
        <taxon>Labeo</taxon>
    </lineage>
</organism>
<feature type="compositionally biased region" description="Pro residues" evidence="7">
    <location>
        <begin position="74"/>
        <end position="84"/>
    </location>
</feature>
<keyword evidence="2" id="KW-0805">Transcription regulation</keyword>
<proteinExistence type="predicted"/>
<keyword evidence="3" id="KW-0238">DNA-binding</keyword>
<keyword evidence="6" id="KW-0175">Coiled coil</keyword>
<feature type="region of interest" description="Disordered" evidence="7">
    <location>
        <begin position="175"/>
        <end position="211"/>
    </location>
</feature>
<dbReference type="GO" id="GO:0005634">
    <property type="term" value="C:nucleus"/>
    <property type="evidence" value="ECO:0007669"/>
    <property type="project" value="UniProtKB-SubCell"/>
</dbReference>
<dbReference type="Pfam" id="PF00010">
    <property type="entry name" value="HLH"/>
    <property type="match status" value="1"/>
</dbReference>
<comment type="caution">
    <text evidence="9">The sequence shown here is derived from an EMBL/GenBank/DDBJ whole genome shotgun (WGS) entry which is preliminary data.</text>
</comment>
<dbReference type="Gene3D" id="4.10.280.10">
    <property type="entry name" value="Helix-loop-helix DNA-binding domain"/>
    <property type="match status" value="1"/>
</dbReference>
<feature type="compositionally biased region" description="Acidic residues" evidence="7">
    <location>
        <begin position="421"/>
        <end position="432"/>
    </location>
</feature>
<dbReference type="GO" id="GO:0000978">
    <property type="term" value="F:RNA polymerase II cis-regulatory region sequence-specific DNA binding"/>
    <property type="evidence" value="ECO:0007669"/>
    <property type="project" value="TreeGrafter"/>
</dbReference>
<dbReference type="AlphaFoldDB" id="A0A498LYD9"/>
<evidence type="ECO:0000256" key="4">
    <source>
        <dbReference type="ARBA" id="ARBA00023163"/>
    </source>
</evidence>
<accession>A0A498LYD9</accession>